<accession>A0A2G5SDS1</accession>
<proteinExistence type="predicted"/>
<sequence>MAPCVLGASIIINFDFFEYVSGDEEPIVVDPELLKKHLECETAQNKKHGPNFMKNGPKSMKISPNIMKKMKFFRREHKSCHEVFLDMPVRHPREKVFEIFSKKALLAVKLDFIALKTLENNQNVPNPLNNTIFSVFALRAQLNDEEAAYGTIKYKTGETGMRKLMKLFGRQGKFSTKSATRGI</sequence>
<reference evidence="2" key="1">
    <citation type="submission" date="2017-10" db="EMBL/GenBank/DDBJ databases">
        <title>Rapid genome shrinkage in a self-fertile nematode reveals novel sperm competition proteins.</title>
        <authorList>
            <person name="Yin D."/>
            <person name="Schwarz E.M."/>
            <person name="Thomas C.G."/>
            <person name="Felde R.L."/>
            <person name="Korf I.F."/>
            <person name="Cutter A.D."/>
            <person name="Schartner C.M."/>
            <person name="Ralston E.J."/>
            <person name="Meyer B.J."/>
            <person name="Haag E.S."/>
        </authorList>
    </citation>
    <scope>NUCLEOTIDE SEQUENCE [LARGE SCALE GENOMIC DNA]</scope>
    <source>
        <strain evidence="2">JU1422</strain>
    </source>
</reference>
<comment type="caution">
    <text evidence="1">The sequence shown here is derived from an EMBL/GenBank/DDBJ whole genome shotgun (WGS) entry which is preliminary data.</text>
</comment>
<dbReference type="AlphaFoldDB" id="A0A2G5SDS1"/>
<dbReference type="Proteomes" id="UP000230233">
    <property type="component" value="Unassembled WGS sequence"/>
</dbReference>
<evidence type="ECO:0000313" key="2">
    <source>
        <dbReference type="Proteomes" id="UP000230233"/>
    </source>
</evidence>
<dbReference type="EMBL" id="PDUG01000014">
    <property type="protein sequence ID" value="PIC13235.1"/>
    <property type="molecule type" value="Genomic_DNA"/>
</dbReference>
<protein>
    <submittedName>
        <fullName evidence="1">Uncharacterized protein</fullName>
    </submittedName>
</protein>
<organism evidence="1 2">
    <name type="scientific">Caenorhabditis nigoni</name>
    <dbReference type="NCBI Taxonomy" id="1611254"/>
    <lineage>
        <taxon>Eukaryota</taxon>
        <taxon>Metazoa</taxon>
        <taxon>Ecdysozoa</taxon>
        <taxon>Nematoda</taxon>
        <taxon>Chromadorea</taxon>
        <taxon>Rhabditida</taxon>
        <taxon>Rhabditina</taxon>
        <taxon>Rhabditomorpha</taxon>
        <taxon>Rhabditoidea</taxon>
        <taxon>Rhabditidae</taxon>
        <taxon>Peloderinae</taxon>
        <taxon>Caenorhabditis</taxon>
    </lineage>
</organism>
<name>A0A2G5SDS1_9PELO</name>
<keyword evidence="2" id="KW-1185">Reference proteome</keyword>
<gene>
    <name evidence="1" type="ORF">B9Z55_027880</name>
</gene>
<evidence type="ECO:0000313" key="1">
    <source>
        <dbReference type="EMBL" id="PIC13235.1"/>
    </source>
</evidence>